<dbReference type="InterPro" id="IPR010021">
    <property type="entry name" value="PGPP1/Gep4"/>
</dbReference>
<keyword evidence="1" id="KW-0479">Metal-binding</keyword>
<keyword evidence="2" id="KW-0378">Hydrolase</keyword>
<dbReference type="InterPro" id="IPR036412">
    <property type="entry name" value="HAD-like_sf"/>
</dbReference>
<dbReference type="OrthoDB" id="9787572at2"/>
<proteinExistence type="predicted"/>
<dbReference type="EMBL" id="FUWM01000029">
    <property type="protein sequence ID" value="SKA04377.1"/>
    <property type="molecule type" value="Genomic_DNA"/>
</dbReference>
<dbReference type="CDD" id="cd16416">
    <property type="entry name" value="HAD_BsYqeG-like"/>
    <property type="match status" value="1"/>
</dbReference>
<dbReference type="GO" id="GO:0008962">
    <property type="term" value="F:phosphatidylglycerophosphatase activity"/>
    <property type="evidence" value="ECO:0007669"/>
    <property type="project" value="InterPro"/>
</dbReference>
<dbReference type="InterPro" id="IPR051400">
    <property type="entry name" value="HAD-like_hydrolase"/>
</dbReference>
<dbReference type="Proteomes" id="UP000190625">
    <property type="component" value="Unassembled WGS sequence"/>
</dbReference>
<dbReference type="SUPFAM" id="SSF56784">
    <property type="entry name" value="HAD-like"/>
    <property type="match status" value="1"/>
</dbReference>
<organism evidence="4 5">
    <name type="scientific">Selenihalanaerobacter shriftii</name>
    <dbReference type="NCBI Taxonomy" id="142842"/>
    <lineage>
        <taxon>Bacteria</taxon>
        <taxon>Bacillati</taxon>
        <taxon>Bacillota</taxon>
        <taxon>Clostridia</taxon>
        <taxon>Halanaerobiales</taxon>
        <taxon>Halobacteroidaceae</taxon>
        <taxon>Selenihalanaerobacter</taxon>
    </lineage>
</organism>
<name>A0A1T4QL69_9FIRM</name>
<evidence type="ECO:0000256" key="1">
    <source>
        <dbReference type="ARBA" id="ARBA00022723"/>
    </source>
</evidence>
<dbReference type="STRING" id="142842.SAMN02745118_02595"/>
<dbReference type="Gene3D" id="3.40.50.1000">
    <property type="entry name" value="HAD superfamily/HAD-like"/>
    <property type="match status" value="1"/>
</dbReference>
<evidence type="ECO:0000313" key="5">
    <source>
        <dbReference type="Proteomes" id="UP000190625"/>
    </source>
</evidence>
<evidence type="ECO:0000256" key="3">
    <source>
        <dbReference type="ARBA" id="ARBA00022842"/>
    </source>
</evidence>
<dbReference type="Pfam" id="PF00702">
    <property type="entry name" value="Hydrolase"/>
    <property type="match status" value="1"/>
</dbReference>
<dbReference type="InterPro" id="IPR006549">
    <property type="entry name" value="HAD-SF_hydro_IIIA"/>
</dbReference>
<keyword evidence="3" id="KW-0460">Magnesium</keyword>
<protein>
    <recommendedName>
        <fullName evidence="6">YqeG family HAD IIIA-type phosphatase</fullName>
    </recommendedName>
</protein>
<dbReference type="GO" id="GO:0046872">
    <property type="term" value="F:metal ion binding"/>
    <property type="evidence" value="ECO:0007669"/>
    <property type="project" value="UniProtKB-KW"/>
</dbReference>
<dbReference type="InterPro" id="IPR023214">
    <property type="entry name" value="HAD_sf"/>
</dbReference>
<accession>A0A1T4QL69</accession>
<evidence type="ECO:0008006" key="6">
    <source>
        <dbReference type="Google" id="ProtNLM"/>
    </source>
</evidence>
<dbReference type="NCBIfam" id="TIGR01668">
    <property type="entry name" value="YqeG_hyp_ppase"/>
    <property type="match status" value="1"/>
</dbReference>
<evidence type="ECO:0000256" key="2">
    <source>
        <dbReference type="ARBA" id="ARBA00022801"/>
    </source>
</evidence>
<gene>
    <name evidence="4" type="ORF">SAMN02745118_02595</name>
</gene>
<evidence type="ECO:0000313" key="4">
    <source>
        <dbReference type="EMBL" id="SKA04377.1"/>
    </source>
</evidence>
<dbReference type="PANTHER" id="PTHR46470:SF2">
    <property type="entry name" value="GLYCERALDEHYDE 3-PHOSPHATE PHOSPHATASE"/>
    <property type="match status" value="1"/>
</dbReference>
<keyword evidence="5" id="KW-1185">Reference proteome</keyword>
<dbReference type="PANTHER" id="PTHR46470">
    <property type="entry name" value="N-ACYLNEURAMINATE-9-PHOSPHATASE"/>
    <property type="match status" value="1"/>
</dbReference>
<sequence length="173" mass="19906">MGLEKIIRNLLCPDLHHNNIYEVDLEYLKSIGIEGLICDLDNTLLAWNNKIIRPEIEEWIFKVKEAGISVCILSNSLQYRVSKVSNCLDLPAISKAFKPRKRAFKLAMNILEVNPEKIAVIGDQLFTDIYGGNRLDLLTILVEPIAKKELISTKLIRIIERKVKKYLKENQFI</sequence>
<dbReference type="NCBIfam" id="TIGR01662">
    <property type="entry name" value="HAD-SF-IIIA"/>
    <property type="match status" value="1"/>
</dbReference>
<dbReference type="RefSeq" id="WP_078811002.1">
    <property type="nucleotide sequence ID" value="NZ_FUWM01000029.1"/>
</dbReference>
<reference evidence="5" key="1">
    <citation type="submission" date="2017-02" db="EMBL/GenBank/DDBJ databases">
        <authorList>
            <person name="Varghese N."/>
            <person name="Submissions S."/>
        </authorList>
    </citation>
    <scope>NUCLEOTIDE SEQUENCE [LARGE SCALE GENOMIC DNA]</scope>
    <source>
        <strain evidence="5">ATCC BAA-73</strain>
    </source>
</reference>
<dbReference type="AlphaFoldDB" id="A0A1T4QL69"/>